<proteinExistence type="predicted"/>
<name>A0A1E3NPI9_9ASCO</name>
<evidence type="ECO:0000313" key="2">
    <source>
        <dbReference type="Proteomes" id="UP000094455"/>
    </source>
</evidence>
<gene>
    <name evidence="1" type="ORF">PICMEDRAFT_71943</name>
</gene>
<reference evidence="1 2" key="1">
    <citation type="journal article" date="2016" name="Proc. Natl. Acad. Sci. U.S.A.">
        <title>Comparative genomics of biotechnologically important yeasts.</title>
        <authorList>
            <person name="Riley R."/>
            <person name="Haridas S."/>
            <person name="Wolfe K.H."/>
            <person name="Lopes M.R."/>
            <person name="Hittinger C.T."/>
            <person name="Goeker M."/>
            <person name="Salamov A.A."/>
            <person name="Wisecaver J.H."/>
            <person name="Long T.M."/>
            <person name="Calvey C.H."/>
            <person name="Aerts A.L."/>
            <person name="Barry K.W."/>
            <person name="Choi C."/>
            <person name="Clum A."/>
            <person name="Coughlan A.Y."/>
            <person name="Deshpande S."/>
            <person name="Douglass A.P."/>
            <person name="Hanson S.J."/>
            <person name="Klenk H.-P."/>
            <person name="LaButti K.M."/>
            <person name="Lapidus A."/>
            <person name="Lindquist E.A."/>
            <person name="Lipzen A.M."/>
            <person name="Meier-Kolthoff J.P."/>
            <person name="Ohm R.A."/>
            <person name="Otillar R.P."/>
            <person name="Pangilinan J.L."/>
            <person name="Peng Y."/>
            <person name="Rokas A."/>
            <person name="Rosa C.A."/>
            <person name="Scheuner C."/>
            <person name="Sibirny A.A."/>
            <person name="Slot J.C."/>
            <person name="Stielow J.B."/>
            <person name="Sun H."/>
            <person name="Kurtzman C.P."/>
            <person name="Blackwell M."/>
            <person name="Grigoriev I.V."/>
            <person name="Jeffries T.W."/>
        </authorList>
    </citation>
    <scope>NUCLEOTIDE SEQUENCE [LARGE SCALE GENOMIC DNA]</scope>
    <source>
        <strain evidence="1 2">NRRL Y-2026</strain>
    </source>
</reference>
<dbReference type="InterPro" id="IPR052436">
    <property type="entry name" value="LTO1_adapter"/>
</dbReference>
<dbReference type="STRING" id="763406.A0A1E3NPI9"/>
<sequence length="174" mass="19504">MPEAAVDFDALLDLENQFYSASYNDALREGEAHTARDGKQFGIQTGFQRFVLIGALKRANELLLEVARHTLATEEETPNRAKYEKHQKSLSAIQKSIEQFYATPAGPSNLIQASNTPEDVELFEKNIKLIRSKIKAVYAQMGHKSLYPDLENSCRITAGDIPATQVNGDEKDMW</sequence>
<dbReference type="RefSeq" id="XP_019019049.1">
    <property type="nucleotide sequence ID" value="XM_019164057.1"/>
</dbReference>
<organism evidence="1 2">
    <name type="scientific">Pichia membranifaciens NRRL Y-2026</name>
    <dbReference type="NCBI Taxonomy" id="763406"/>
    <lineage>
        <taxon>Eukaryota</taxon>
        <taxon>Fungi</taxon>
        <taxon>Dikarya</taxon>
        <taxon>Ascomycota</taxon>
        <taxon>Saccharomycotina</taxon>
        <taxon>Pichiomycetes</taxon>
        <taxon>Pichiales</taxon>
        <taxon>Pichiaceae</taxon>
        <taxon>Pichia</taxon>
    </lineage>
</organism>
<accession>A0A1E3NPI9</accession>
<dbReference type="AlphaFoldDB" id="A0A1E3NPI9"/>
<dbReference type="PANTHER" id="PTHR28532:SF1">
    <property type="entry name" value="ORAL CANCER OVEREXPRESSED 1"/>
    <property type="match status" value="1"/>
</dbReference>
<evidence type="ECO:0000313" key="1">
    <source>
        <dbReference type="EMBL" id="ODQ47936.1"/>
    </source>
</evidence>
<dbReference type="Proteomes" id="UP000094455">
    <property type="component" value="Unassembled WGS sequence"/>
</dbReference>
<dbReference type="PANTHER" id="PTHR28532">
    <property type="entry name" value="GEO13458P1"/>
    <property type="match status" value="1"/>
</dbReference>
<dbReference type="GeneID" id="30180744"/>
<dbReference type="OrthoDB" id="48036at2759"/>
<dbReference type="EMBL" id="KV454002">
    <property type="protein sequence ID" value="ODQ47936.1"/>
    <property type="molecule type" value="Genomic_DNA"/>
</dbReference>
<evidence type="ECO:0008006" key="3">
    <source>
        <dbReference type="Google" id="ProtNLM"/>
    </source>
</evidence>
<keyword evidence="2" id="KW-1185">Reference proteome</keyword>
<protein>
    <recommendedName>
        <fullName evidence="3">Essential protein Yae1 N-terminal domain-containing protein</fullName>
    </recommendedName>
</protein>